<evidence type="ECO:0000313" key="3">
    <source>
        <dbReference type="Proteomes" id="UP000054144"/>
    </source>
</evidence>
<sequence length="555" mass="60099">MLTYSGEEHMGFLKALAPAFARWVTDERRQNAPPIVDDHHGRPTAQLVRAGSHQLVRRTCHPTQCGSIPCLSVQPGYAARLIAMIHCGAAPAIRLLSSVGELIGWWAPAATSLRSIAARSNGSANRESLGSTERASDLSGIKGEAGNTGDSQTAAHNRSAVFKSVCTVLMICQCCKAEASHAIASKPTPFVVRPGPVLCNGANPQGALVGPASGQRPRRVRPARFSGNRVQTPVGMSPAGDTVTASSYDDENGYTLATHSCGDTGDSSSEINETDEDDETDSEETNSSSDTSNKSMLSEAVGHENSRDFDVLCPVDWDDALICCLEAECQCLDCAGRPYTACRDCHGTTPFRYVCKACQTQTLCQDCMRICHHVTPLCTITFHSLQGKTKITPYDIGCVFRFRCSVGVSICLNYTKGKCLVLTPDDHQFVEVWACGCEGRMPLFKQFQRYGLYSDNNTEIVDSPPLLVARKVLEDYPAYRIQRGIATTMVANYAVMLINGYDPPLPTGNIRICSGGLECSVVLRSHCMNTIRSLILDVCGSRTGEGPHFLEPTYF</sequence>
<evidence type="ECO:0000313" key="2">
    <source>
        <dbReference type="EMBL" id="KIY53813.1"/>
    </source>
</evidence>
<dbReference type="EMBL" id="KN881586">
    <property type="protein sequence ID" value="KIY53813.1"/>
    <property type="molecule type" value="Genomic_DNA"/>
</dbReference>
<feature type="region of interest" description="Disordered" evidence="1">
    <location>
        <begin position="120"/>
        <end position="153"/>
    </location>
</feature>
<proteinExistence type="predicted"/>
<feature type="region of interest" description="Disordered" evidence="1">
    <location>
        <begin position="206"/>
        <end position="300"/>
    </location>
</feature>
<dbReference type="AlphaFoldDB" id="A0A0D7ASM4"/>
<reference evidence="2 3" key="1">
    <citation type="journal article" date="2015" name="Fungal Genet. Biol.">
        <title>Evolution of novel wood decay mechanisms in Agaricales revealed by the genome sequences of Fistulina hepatica and Cylindrobasidium torrendii.</title>
        <authorList>
            <person name="Floudas D."/>
            <person name="Held B.W."/>
            <person name="Riley R."/>
            <person name="Nagy L.G."/>
            <person name="Koehler G."/>
            <person name="Ransdell A.S."/>
            <person name="Younus H."/>
            <person name="Chow J."/>
            <person name="Chiniquy J."/>
            <person name="Lipzen A."/>
            <person name="Tritt A."/>
            <person name="Sun H."/>
            <person name="Haridas S."/>
            <person name="LaButti K."/>
            <person name="Ohm R.A."/>
            <person name="Kues U."/>
            <person name="Blanchette R.A."/>
            <person name="Grigoriev I.V."/>
            <person name="Minto R.E."/>
            <person name="Hibbett D.S."/>
        </authorList>
    </citation>
    <scope>NUCLEOTIDE SEQUENCE [LARGE SCALE GENOMIC DNA]</scope>
    <source>
        <strain evidence="2 3">ATCC 64428</strain>
    </source>
</reference>
<gene>
    <name evidence="2" type="ORF">FISHEDRAFT_54929</name>
</gene>
<keyword evidence="3" id="KW-1185">Reference proteome</keyword>
<protein>
    <submittedName>
        <fullName evidence="2">Uncharacterized protein</fullName>
    </submittedName>
</protein>
<name>A0A0D7ASM4_9AGAR</name>
<organism evidence="2 3">
    <name type="scientific">Fistulina hepatica ATCC 64428</name>
    <dbReference type="NCBI Taxonomy" id="1128425"/>
    <lineage>
        <taxon>Eukaryota</taxon>
        <taxon>Fungi</taxon>
        <taxon>Dikarya</taxon>
        <taxon>Basidiomycota</taxon>
        <taxon>Agaricomycotina</taxon>
        <taxon>Agaricomycetes</taxon>
        <taxon>Agaricomycetidae</taxon>
        <taxon>Agaricales</taxon>
        <taxon>Fistulinaceae</taxon>
        <taxon>Fistulina</taxon>
    </lineage>
</organism>
<evidence type="ECO:0000256" key="1">
    <source>
        <dbReference type="SAM" id="MobiDB-lite"/>
    </source>
</evidence>
<feature type="compositionally biased region" description="Acidic residues" evidence="1">
    <location>
        <begin position="272"/>
        <end position="284"/>
    </location>
</feature>
<dbReference type="Proteomes" id="UP000054144">
    <property type="component" value="Unassembled WGS sequence"/>
</dbReference>
<accession>A0A0D7ASM4</accession>
<feature type="compositionally biased region" description="Polar residues" evidence="1">
    <location>
        <begin position="120"/>
        <end position="133"/>
    </location>
</feature>